<evidence type="ECO:0000313" key="2">
    <source>
        <dbReference type="Proteomes" id="UP001345963"/>
    </source>
</evidence>
<comment type="caution">
    <text evidence="1">The sequence shown here is derived from an EMBL/GenBank/DDBJ whole genome shotgun (WGS) entry which is preliminary data.</text>
</comment>
<protein>
    <submittedName>
        <fullName evidence="1">Uncharacterized protein</fullName>
    </submittedName>
</protein>
<evidence type="ECO:0000313" key="1">
    <source>
        <dbReference type="EMBL" id="MED6240870.1"/>
    </source>
</evidence>
<dbReference type="EMBL" id="JAHUTI010027543">
    <property type="protein sequence ID" value="MED6240870.1"/>
    <property type="molecule type" value="Genomic_DNA"/>
</dbReference>
<proteinExistence type="predicted"/>
<sequence>MMGRTAIFGDLFGFLVSDLVPKSTRVLNLQLLTELRVEIQQQLAALVFKKERRTFILISDLHQNNSIQFSSVQFYLYSTSSQHVISRHFTKSFQSNHTDFK</sequence>
<dbReference type="Proteomes" id="UP001345963">
    <property type="component" value="Unassembled WGS sequence"/>
</dbReference>
<reference evidence="1 2" key="1">
    <citation type="submission" date="2021-07" db="EMBL/GenBank/DDBJ databases">
        <authorList>
            <person name="Palmer J.M."/>
        </authorList>
    </citation>
    <scope>NUCLEOTIDE SEQUENCE [LARGE SCALE GENOMIC DNA]</scope>
    <source>
        <strain evidence="1 2">AT_MEX2019</strain>
        <tissue evidence="1">Muscle</tissue>
    </source>
</reference>
<accession>A0ABU7ATY7</accession>
<keyword evidence="2" id="KW-1185">Reference proteome</keyword>
<organism evidence="1 2">
    <name type="scientific">Ataeniobius toweri</name>
    <dbReference type="NCBI Taxonomy" id="208326"/>
    <lineage>
        <taxon>Eukaryota</taxon>
        <taxon>Metazoa</taxon>
        <taxon>Chordata</taxon>
        <taxon>Craniata</taxon>
        <taxon>Vertebrata</taxon>
        <taxon>Euteleostomi</taxon>
        <taxon>Actinopterygii</taxon>
        <taxon>Neopterygii</taxon>
        <taxon>Teleostei</taxon>
        <taxon>Neoteleostei</taxon>
        <taxon>Acanthomorphata</taxon>
        <taxon>Ovalentaria</taxon>
        <taxon>Atherinomorphae</taxon>
        <taxon>Cyprinodontiformes</taxon>
        <taxon>Goodeidae</taxon>
        <taxon>Ataeniobius</taxon>
    </lineage>
</organism>
<gene>
    <name evidence="1" type="ORF">ATANTOWER_029904</name>
</gene>
<name>A0ABU7ATY7_9TELE</name>